<accession>A0A381S5S1</accession>
<dbReference type="InterPro" id="IPR047090">
    <property type="entry name" value="AspRS_core"/>
</dbReference>
<dbReference type="PROSITE" id="PS50862">
    <property type="entry name" value="AA_TRNA_LIGASE_II"/>
    <property type="match status" value="1"/>
</dbReference>
<dbReference type="SUPFAM" id="SSF50249">
    <property type="entry name" value="Nucleic acid-binding proteins"/>
    <property type="match status" value="1"/>
</dbReference>
<proteinExistence type="inferred from homology"/>
<dbReference type="EMBL" id="UINC01002627">
    <property type="protein sequence ID" value="SUZ98671.1"/>
    <property type="molecule type" value="Genomic_DNA"/>
</dbReference>
<keyword evidence="3" id="KW-0547">Nucleotide-binding</keyword>
<reference evidence="8" key="1">
    <citation type="submission" date="2018-05" db="EMBL/GenBank/DDBJ databases">
        <authorList>
            <person name="Lanie J.A."/>
            <person name="Ng W.-L."/>
            <person name="Kazmierczak K.M."/>
            <person name="Andrzejewski T.M."/>
            <person name="Davidsen T.M."/>
            <person name="Wayne K.J."/>
            <person name="Tettelin H."/>
            <person name="Glass J.I."/>
            <person name="Rusch D."/>
            <person name="Podicherti R."/>
            <person name="Tsui H.-C.T."/>
            <person name="Winkler M.E."/>
        </authorList>
    </citation>
    <scope>NUCLEOTIDE SEQUENCE</scope>
</reference>
<organism evidence="8">
    <name type="scientific">marine metagenome</name>
    <dbReference type="NCBI Taxonomy" id="408172"/>
    <lineage>
        <taxon>unclassified sequences</taxon>
        <taxon>metagenomes</taxon>
        <taxon>ecological metagenomes</taxon>
    </lineage>
</organism>
<dbReference type="PRINTS" id="PR01042">
    <property type="entry name" value="TRNASYNTHASP"/>
</dbReference>
<dbReference type="NCBIfam" id="NF001750">
    <property type="entry name" value="PRK00476.1"/>
    <property type="match status" value="1"/>
</dbReference>
<dbReference type="InterPro" id="IPR012340">
    <property type="entry name" value="NA-bd_OB-fold"/>
</dbReference>
<dbReference type="InterPro" id="IPR004364">
    <property type="entry name" value="Aa-tRNA-synt_II"/>
</dbReference>
<dbReference type="AlphaFoldDB" id="A0A381S5S1"/>
<dbReference type="CDD" id="cd00777">
    <property type="entry name" value="AspRS_core"/>
    <property type="match status" value="1"/>
</dbReference>
<dbReference type="PANTHER" id="PTHR22594:SF5">
    <property type="entry name" value="ASPARTATE--TRNA LIGASE, MITOCHONDRIAL"/>
    <property type="match status" value="1"/>
</dbReference>
<dbReference type="NCBIfam" id="TIGR00459">
    <property type="entry name" value="aspS_bact"/>
    <property type="match status" value="1"/>
</dbReference>
<dbReference type="Pfam" id="PF02938">
    <property type="entry name" value="GAD"/>
    <property type="match status" value="1"/>
</dbReference>
<dbReference type="Gene3D" id="3.30.930.10">
    <property type="entry name" value="Bira Bifunctional Protein, Domain 2"/>
    <property type="match status" value="1"/>
</dbReference>
<dbReference type="InterPro" id="IPR006195">
    <property type="entry name" value="aa-tRNA-synth_II"/>
</dbReference>
<dbReference type="HAMAP" id="MF_00044">
    <property type="entry name" value="Asp_tRNA_synth_type1"/>
    <property type="match status" value="1"/>
</dbReference>
<keyword evidence="5" id="KW-0648">Protein biosynthesis</keyword>
<feature type="non-terminal residue" evidence="8">
    <location>
        <position position="1"/>
    </location>
</feature>
<protein>
    <recommendedName>
        <fullName evidence="7">Aminoacyl-transfer RNA synthetases class-II family profile domain-containing protein</fullName>
    </recommendedName>
</protein>
<name>A0A381S5S1_9ZZZZ</name>
<dbReference type="InterPro" id="IPR004115">
    <property type="entry name" value="GAD-like_sf"/>
</dbReference>
<gene>
    <name evidence="8" type="ORF">METZ01_LOCUS51525</name>
</gene>
<evidence type="ECO:0000313" key="8">
    <source>
        <dbReference type="EMBL" id="SUZ98671.1"/>
    </source>
</evidence>
<feature type="domain" description="Aminoacyl-transfer RNA synthetases class-II family profile" evidence="7">
    <location>
        <begin position="142"/>
        <end position="566"/>
    </location>
</feature>
<dbReference type="GO" id="GO:0005737">
    <property type="term" value="C:cytoplasm"/>
    <property type="evidence" value="ECO:0007669"/>
    <property type="project" value="InterPro"/>
</dbReference>
<evidence type="ECO:0000256" key="3">
    <source>
        <dbReference type="ARBA" id="ARBA00022741"/>
    </source>
</evidence>
<dbReference type="CDD" id="cd04317">
    <property type="entry name" value="EcAspRS_like_N"/>
    <property type="match status" value="1"/>
</dbReference>
<dbReference type="GO" id="GO:0006422">
    <property type="term" value="P:aspartyl-tRNA aminoacylation"/>
    <property type="evidence" value="ECO:0007669"/>
    <property type="project" value="TreeGrafter"/>
</dbReference>
<dbReference type="InterPro" id="IPR047089">
    <property type="entry name" value="Asp-tRNA-ligase_1_N"/>
</dbReference>
<dbReference type="GO" id="GO:0003676">
    <property type="term" value="F:nucleic acid binding"/>
    <property type="evidence" value="ECO:0007669"/>
    <property type="project" value="InterPro"/>
</dbReference>
<dbReference type="Pfam" id="PF00152">
    <property type="entry name" value="tRNA-synt_2"/>
    <property type="match status" value="1"/>
</dbReference>
<evidence type="ECO:0000256" key="2">
    <source>
        <dbReference type="ARBA" id="ARBA00022598"/>
    </source>
</evidence>
<dbReference type="InterPro" id="IPR045864">
    <property type="entry name" value="aa-tRNA-synth_II/BPL/LPL"/>
</dbReference>
<keyword evidence="2" id="KW-0436">Ligase</keyword>
<evidence type="ECO:0000256" key="1">
    <source>
        <dbReference type="ARBA" id="ARBA00006303"/>
    </source>
</evidence>
<dbReference type="SUPFAM" id="SSF55681">
    <property type="entry name" value="Class II aaRS and biotin synthetases"/>
    <property type="match status" value="1"/>
</dbReference>
<comment type="similarity">
    <text evidence="1">Belongs to the class-II aminoacyl-tRNA synthetase family. Type 1 subfamily.</text>
</comment>
<dbReference type="Gene3D" id="2.40.50.140">
    <property type="entry name" value="Nucleic acid-binding proteins"/>
    <property type="match status" value="1"/>
</dbReference>
<keyword evidence="6" id="KW-0030">Aminoacyl-tRNA synthetase</keyword>
<dbReference type="GO" id="GO:0005524">
    <property type="term" value="F:ATP binding"/>
    <property type="evidence" value="ECO:0007669"/>
    <property type="project" value="UniProtKB-KW"/>
</dbReference>
<evidence type="ECO:0000259" key="7">
    <source>
        <dbReference type="PROSITE" id="PS50862"/>
    </source>
</evidence>
<dbReference type="InterPro" id="IPR004524">
    <property type="entry name" value="Asp-tRNA-ligase_1"/>
</dbReference>
<dbReference type="InterPro" id="IPR002312">
    <property type="entry name" value="Asp/Asn-tRNA-synth_IIb"/>
</dbReference>
<sequence length="599" mass="67304">VYKDMNCGEVGESAIGSTITVAGWVHRRRDHGNLIFIDLRDRSGLLQVVFNPENSEDAHEIAGTLRSEWVVQIKGRVISRLPGAENPDLPTGLLELVATDLTVLNPSLTPPFEVSENTDVDDNTRLKYRFIDLRRPRMQDLLRLRHRVTHMMWDFLTEKNFIQVETPILLKSTPEGARDYVVPSRIHPGNFYALPQSPQQLKQLLMVSGIERYFQIARCFRDEDLRADRQPEHTQLDFEMSFVHQNDVMDIVEDLYTKIVNEIVPHGTISTPFAKLTYAEAIERFGTDKPDLRFGMELTTITQIASRSGARVFEATESSGGVVRGFVASGCSSYGRRQTDGLTDFAKSSGAQGLVFIALDENAESIEVLEEHHIRSPLKKFLSVDAVKDIAIKMKAAPGDLLLIVAGTEKLVNTVLSNLRNELARQLQLIDPTHFAFTWVYDFPLFEWDEDLHKYQPAHHVFSSPKQEHLKYIETDPGKVLADLFDLVCNGMEMGSGSIRIHDRDVQEQVFSVIGYSTAEITERFGQLLTAFTYGAPPHGGMGLGLDRFVATLAGESAIREVIAFPKTQTATDPLFQAPSTIENEQLAELHLRVVMPKT</sequence>
<dbReference type="Pfam" id="PF01336">
    <property type="entry name" value="tRNA_anti-codon"/>
    <property type="match status" value="1"/>
</dbReference>
<dbReference type="PANTHER" id="PTHR22594">
    <property type="entry name" value="ASPARTYL/LYSYL-TRNA SYNTHETASE"/>
    <property type="match status" value="1"/>
</dbReference>
<evidence type="ECO:0000256" key="4">
    <source>
        <dbReference type="ARBA" id="ARBA00022840"/>
    </source>
</evidence>
<dbReference type="Gene3D" id="3.30.1360.30">
    <property type="entry name" value="GAD-like domain"/>
    <property type="match status" value="1"/>
</dbReference>
<dbReference type="SUPFAM" id="SSF55261">
    <property type="entry name" value="GAD domain-like"/>
    <property type="match status" value="1"/>
</dbReference>
<dbReference type="GO" id="GO:0004815">
    <property type="term" value="F:aspartate-tRNA ligase activity"/>
    <property type="evidence" value="ECO:0007669"/>
    <property type="project" value="TreeGrafter"/>
</dbReference>
<evidence type="ECO:0000256" key="6">
    <source>
        <dbReference type="ARBA" id="ARBA00023146"/>
    </source>
</evidence>
<dbReference type="InterPro" id="IPR029351">
    <property type="entry name" value="GAD_dom"/>
</dbReference>
<evidence type="ECO:0000256" key="5">
    <source>
        <dbReference type="ARBA" id="ARBA00022917"/>
    </source>
</evidence>
<keyword evidence="4" id="KW-0067">ATP-binding</keyword>
<dbReference type="InterPro" id="IPR004365">
    <property type="entry name" value="NA-bd_OB_tRNA"/>
</dbReference>